<dbReference type="PROSITE" id="PS51470">
    <property type="entry name" value="FG_GAP"/>
    <property type="match status" value="1"/>
</dbReference>
<keyword evidence="3" id="KW-0378">Hydrolase</keyword>
<dbReference type="InterPro" id="IPR028994">
    <property type="entry name" value="Integrin_alpha_N"/>
</dbReference>
<dbReference type="SMART" id="SM00191">
    <property type="entry name" value="Int_alpha"/>
    <property type="match status" value="3"/>
</dbReference>
<name>A0A4D7CC26_9SPHN</name>
<proteinExistence type="predicted"/>
<dbReference type="KEGG" id="hgn:E6W36_08630"/>
<dbReference type="AlphaFoldDB" id="A0A4D7CC26"/>
<accession>A0A4D7CC26</accession>
<dbReference type="SUPFAM" id="SSF69318">
    <property type="entry name" value="Integrin alpha N-terminal domain"/>
    <property type="match status" value="1"/>
</dbReference>
<sequence>MRPAATSTTTACRTSCWAAPITARRRRTSRCPATSMAAISSTRPAASSYASGQRQRSMASASNGLAASGGADGFSITIVEDLSLAGASVSVGDLNGDGIDDIALGIPNTYAFGGVGAVAVIFGAEDLGTRSGGAITIGADGVLRGVAAGAPVIAGVVFTPVPETAGDEVDTSFGLSVDFIGDFNGDGIDDLAIGAPQPGAGAAYVVFGHETFASTVSVENADPTAILRIDGGIAGTGERVEGIGDANDDGLADLAVSAVGAGDGAVYIVFGHDPALPPIA</sequence>
<dbReference type="Gene3D" id="2.130.10.130">
    <property type="entry name" value="Integrin alpha, N-terminal"/>
    <property type="match status" value="2"/>
</dbReference>
<keyword evidence="6" id="KW-1185">Reference proteome</keyword>
<evidence type="ECO:0000313" key="5">
    <source>
        <dbReference type="EMBL" id="QCI79582.1"/>
    </source>
</evidence>
<dbReference type="PANTHER" id="PTHR23221">
    <property type="entry name" value="GLYCOSYLPHOSPHATIDYLINOSITOL PHOSPHOLIPASE D"/>
    <property type="match status" value="1"/>
</dbReference>
<keyword evidence="4" id="KW-0325">Glycoprotein</keyword>
<keyword evidence="2" id="KW-0677">Repeat</keyword>
<evidence type="ECO:0000256" key="3">
    <source>
        <dbReference type="ARBA" id="ARBA00022801"/>
    </source>
</evidence>
<evidence type="ECO:0008006" key="7">
    <source>
        <dbReference type="Google" id="ProtNLM"/>
    </source>
</evidence>
<evidence type="ECO:0000256" key="4">
    <source>
        <dbReference type="ARBA" id="ARBA00023180"/>
    </source>
</evidence>
<dbReference type="GO" id="GO:0016787">
    <property type="term" value="F:hydrolase activity"/>
    <property type="evidence" value="ECO:0007669"/>
    <property type="project" value="UniProtKB-KW"/>
</dbReference>
<dbReference type="Pfam" id="PF01839">
    <property type="entry name" value="FG-GAP"/>
    <property type="match status" value="2"/>
</dbReference>
<evidence type="ECO:0000313" key="6">
    <source>
        <dbReference type="Proteomes" id="UP000298714"/>
    </source>
</evidence>
<dbReference type="PANTHER" id="PTHR23221:SF7">
    <property type="entry name" value="PHOSPHATIDYLINOSITOL-GLYCAN-SPECIFIC PHOSPHOLIPASE D"/>
    <property type="match status" value="1"/>
</dbReference>
<dbReference type="Proteomes" id="UP000298714">
    <property type="component" value="Chromosome"/>
</dbReference>
<dbReference type="InterPro" id="IPR013517">
    <property type="entry name" value="FG-GAP"/>
</dbReference>
<reference evidence="6" key="1">
    <citation type="submission" date="2019-04" db="EMBL/GenBank/DDBJ databases">
        <title>Complete genome sequence of Sphingomonas sp. W1-2-3.</title>
        <authorList>
            <person name="Im W.T."/>
        </authorList>
    </citation>
    <scope>NUCLEOTIDE SEQUENCE [LARGE SCALE GENOMIC DNA]</scope>
    <source>
        <strain evidence="6">W1-2-3</strain>
    </source>
</reference>
<gene>
    <name evidence="5" type="ORF">E6W36_08630</name>
</gene>
<keyword evidence="1" id="KW-0732">Signal</keyword>
<organism evidence="5 6">
    <name type="scientific">Hankyongella ginsenosidimutans</name>
    <dbReference type="NCBI Taxonomy" id="1763828"/>
    <lineage>
        <taxon>Bacteria</taxon>
        <taxon>Pseudomonadati</taxon>
        <taxon>Pseudomonadota</taxon>
        <taxon>Alphaproteobacteria</taxon>
        <taxon>Sphingomonadales</taxon>
        <taxon>Sphingomonadaceae</taxon>
        <taxon>Hankyongella</taxon>
    </lineage>
</organism>
<evidence type="ECO:0000256" key="2">
    <source>
        <dbReference type="ARBA" id="ARBA00022737"/>
    </source>
</evidence>
<dbReference type="EMBL" id="CP039704">
    <property type="protein sequence ID" value="QCI79582.1"/>
    <property type="molecule type" value="Genomic_DNA"/>
</dbReference>
<evidence type="ECO:0000256" key="1">
    <source>
        <dbReference type="ARBA" id="ARBA00022729"/>
    </source>
</evidence>
<protein>
    <recommendedName>
        <fullName evidence="7">VCBS repeat-containing protein</fullName>
    </recommendedName>
</protein>
<dbReference type="InterPro" id="IPR013519">
    <property type="entry name" value="Int_alpha_beta-p"/>
</dbReference>